<keyword evidence="2" id="KW-0812">Transmembrane</keyword>
<feature type="transmembrane region" description="Helical" evidence="2">
    <location>
        <begin position="140"/>
        <end position="159"/>
    </location>
</feature>
<feature type="transmembrane region" description="Helical" evidence="2">
    <location>
        <begin position="643"/>
        <end position="664"/>
    </location>
</feature>
<feature type="transmembrane region" description="Helical" evidence="2">
    <location>
        <begin position="395"/>
        <end position="414"/>
    </location>
</feature>
<feature type="transmembrane region" description="Helical" evidence="2">
    <location>
        <begin position="841"/>
        <end position="861"/>
    </location>
</feature>
<feature type="transmembrane region" description="Helical" evidence="2">
    <location>
        <begin position="307"/>
        <end position="325"/>
    </location>
</feature>
<feature type="transmembrane region" description="Helical" evidence="2">
    <location>
        <begin position="707"/>
        <end position="727"/>
    </location>
</feature>
<dbReference type="EMBL" id="JBCGCU010000001">
    <property type="protein sequence ID" value="MEM0513857.1"/>
    <property type="molecule type" value="Genomic_DNA"/>
</dbReference>
<feature type="transmembrane region" description="Helical" evidence="2">
    <location>
        <begin position="812"/>
        <end position="834"/>
    </location>
</feature>
<feature type="transmembrane region" description="Helical" evidence="2">
    <location>
        <begin position="421"/>
        <end position="438"/>
    </location>
</feature>
<keyword evidence="4" id="KW-1185">Reference proteome</keyword>
<feature type="region of interest" description="Disordered" evidence="1">
    <location>
        <begin position="79"/>
        <end position="102"/>
    </location>
</feature>
<evidence type="ECO:0000313" key="3">
    <source>
        <dbReference type="EMBL" id="MEM0513857.1"/>
    </source>
</evidence>
<evidence type="ECO:0000313" key="4">
    <source>
        <dbReference type="Proteomes" id="UP001447008"/>
    </source>
</evidence>
<dbReference type="Pfam" id="PF10101">
    <property type="entry name" value="DUF2339"/>
    <property type="match status" value="1"/>
</dbReference>
<feature type="transmembrane region" description="Helical" evidence="2">
    <location>
        <begin position="481"/>
        <end position="500"/>
    </location>
</feature>
<evidence type="ECO:0000256" key="1">
    <source>
        <dbReference type="SAM" id="MobiDB-lite"/>
    </source>
</evidence>
<dbReference type="PANTHER" id="PTHR38434">
    <property type="entry name" value="BLL2549 PROTEIN"/>
    <property type="match status" value="1"/>
</dbReference>
<feature type="transmembrane region" description="Helical" evidence="2">
    <location>
        <begin position="617"/>
        <end position="636"/>
    </location>
</feature>
<feature type="transmembrane region" description="Helical" evidence="2">
    <location>
        <begin position="775"/>
        <end position="792"/>
    </location>
</feature>
<feature type="transmembrane region" description="Helical" evidence="2">
    <location>
        <begin position="512"/>
        <end position="530"/>
    </location>
</feature>
<name>A0ABU9MRA5_9GAMM</name>
<evidence type="ECO:0000256" key="2">
    <source>
        <dbReference type="SAM" id="Phobius"/>
    </source>
</evidence>
<dbReference type="InterPro" id="IPR014600">
    <property type="entry name" value="UCP035905_mem"/>
</dbReference>
<dbReference type="Proteomes" id="UP001447008">
    <property type="component" value="Unassembled WGS sequence"/>
</dbReference>
<proteinExistence type="predicted"/>
<sequence length="899" mass="98362">MDIVFAFIGLLMLVVVIGSVCGLVALTQVSELKRQLAHLQRQLKAAPGAMSTAAKETAPQTSPESAVSASAAASAASIISQPPKEPSVTAATEPSATSATIASPPREATYQDAIDINLPLKDPATPGLWQRFTAQFKEHWMVWIGALALAFGGIFFVSYSLEAGLLSVTARLVLGAAFGLLLLVGAEYVHRKFYRDSEAQYAMIAYVPAALASGGYISLFALTALALVSYKLLSPGSAFVMLTLVSVAASWTALRYGPLLAIIGMLGAYSVPLWVSTGSSNYLELVIFLSVLTLNLTFVVRKVRRMWLWYSIWALHLLWLLLIAVDIPRSHAMAMVFFVPISVLLLIMIPRLGFSFSQLEHRVWSFKSLVLQKPDHALLLVIFVATVLFSNGQNMGVLSVQFWLLSALFAVAALLNTRWQLWPILSAVLLALLLDQPYPMHADLNHDGLLMFHGALGQAQIAMVAFLAYGSVFASRSPRHMGFSFVAGGAVLVPLVLAYLVLPQAWLDDVKWFWVLELLLAGAFLVFLANRTRHKMQQMIYWCAINAHLAFAATLVLGTHALTLALALQVVLMSYLSKRFVQPIPAWLLKALISVVAGRLTLLWVDSPYSSGMSEPSLWLYPSVAALFILGYRFFASESLRPWLLGVILHLLALWVSALTSYALVGHTIHLENLSLLEKLVLSINWGLLGCVYLYRAKAAQTMAQYYTIGAYLLLGVAALLQSQLWLDHNPWLERVPMGESLLSSYAWLYYFAPAAIGAWLGYQLRQSQASLSRVLFGASGFYLFVGINALVRQYWQGPLISLSVGVEDAELYSYSVIWLLLGAALVAVSLTLNKLIIQRVGVALLALVIAKVFLVDMANLTGLLRALSFIGLGLALVGLGALFKWLQRQHMPSEQTSG</sequence>
<keyword evidence="2" id="KW-1133">Transmembrane helix</keyword>
<organism evidence="3 4">
    <name type="scientific">Pseudoalteromonas qingdaonensis</name>
    <dbReference type="NCBI Taxonomy" id="3131913"/>
    <lineage>
        <taxon>Bacteria</taxon>
        <taxon>Pseudomonadati</taxon>
        <taxon>Pseudomonadota</taxon>
        <taxon>Gammaproteobacteria</taxon>
        <taxon>Alteromonadales</taxon>
        <taxon>Pseudoalteromonadaceae</taxon>
        <taxon>Pseudoalteromonas</taxon>
    </lineage>
</organism>
<feature type="transmembrane region" description="Helical" evidence="2">
    <location>
        <begin position="259"/>
        <end position="276"/>
    </location>
</feature>
<feature type="transmembrane region" description="Helical" evidence="2">
    <location>
        <begin position="282"/>
        <end position="300"/>
    </location>
</feature>
<dbReference type="PIRSF" id="PIRSF035905">
    <property type="entry name" value="UCP035905_mp"/>
    <property type="match status" value="1"/>
</dbReference>
<feature type="transmembrane region" description="Helical" evidence="2">
    <location>
        <begin position="232"/>
        <end position="252"/>
    </location>
</feature>
<dbReference type="InterPro" id="IPR019286">
    <property type="entry name" value="DUF2339_TM"/>
</dbReference>
<feature type="transmembrane region" description="Helical" evidence="2">
    <location>
        <begin position="450"/>
        <end position="469"/>
    </location>
</feature>
<accession>A0ABU9MRA5</accession>
<feature type="transmembrane region" description="Helical" evidence="2">
    <location>
        <begin position="676"/>
        <end position="695"/>
    </location>
</feature>
<reference evidence="3 4" key="1">
    <citation type="submission" date="2024-03" db="EMBL/GenBank/DDBJ databases">
        <title>Pseudoalteromonas qingdaonensis sp. nov., isolated from the intestines of marine benthic organisms.</title>
        <authorList>
            <person name="Lin X."/>
            <person name="Fang S."/>
            <person name="Hu X."/>
        </authorList>
    </citation>
    <scope>NUCLEOTIDE SEQUENCE [LARGE SCALE GENOMIC DNA]</scope>
    <source>
        <strain evidence="3 4">YIC-827</strain>
    </source>
</reference>
<protein>
    <submittedName>
        <fullName evidence="3">DUF2339 domain-containing protein</fullName>
    </submittedName>
</protein>
<feature type="transmembrane region" description="Helical" evidence="2">
    <location>
        <begin position="867"/>
        <end position="887"/>
    </location>
</feature>
<feature type="transmembrane region" description="Helical" evidence="2">
    <location>
        <begin position="6"/>
        <end position="26"/>
    </location>
</feature>
<dbReference type="PANTHER" id="PTHR38434:SF1">
    <property type="entry name" value="BLL2549 PROTEIN"/>
    <property type="match status" value="1"/>
</dbReference>
<feature type="transmembrane region" description="Helical" evidence="2">
    <location>
        <begin position="331"/>
        <end position="349"/>
    </location>
</feature>
<feature type="transmembrane region" description="Helical" evidence="2">
    <location>
        <begin position="165"/>
        <end position="189"/>
    </location>
</feature>
<comment type="caution">
    <text evidence="3">The sequence shown here is derived from an EMBL/GenBank/DDBJ whole genome shotgun (WGS) entry which is preliminary data.</text>
</comment>
<keyword evidence="2" id="KW-0472">Membrane</keyword>
<feature type="transmembrane region" description="Helical" evidence="2">
    <location>
        <begin position="747"/>
        <end position="763"/>
    </location>
</feature>
<gene>
    <name evidence="3" type="ORF">WCN91_00125</name>
</gene>
<dbReference type="RefSeq" id="WP_342675413.1">
    <property type="nucleotide sequence ID" value="NZ_JBCGCU010000001.1"/>
</dbReference>
<feature type="transmembrane region" description="Helical" evidence="2">
    <location>
        <begin position="370"/>
        <end position="389"/>
    </location>
</feature>
<feature type="transmembrane region" description="Helical" evidence="2">
    <location>
        <begin position="201"/>
        <end position="226"/>
    </location>
</feature>